<dbReference type="PATRIC" id="fig|1216932.3.peg.1840"/>
<dbReference type="RefSeq" id="WP_044038569.1">
    <property type="nucleotide sequence ID" value="NZ_HG917868.1"/>
</dbReference>
<dbReference type="HOGENOM" id="CLU_027634_11_2_9"/>
<feature type="domain" description="Carbohydrate kinase PfkB" evidence="3">
    <location>
        <begin position="7"/>
        <end position="296"/>
    </location>
</feature>
<dbReference type="InterPro" id="IPR029056">
    <property type="entry name" value="Ribokinase-like"/>
</dbReference>
<evidence type="ECO:0000259" key="3">
    <source>
        <dbReference type="Pfam" id="PF00294"/>
    </source>
</evidence>
<proteinExistence type="predicted"/>
<dbReference type="Proteomes" id="UP000019426">
    <property type="component" value="Chromosome M2/40_rep1"/>
</dbReference>
<dbReference type="InterPro" id="IPR011611">
    <property type="entry name" value="PfkB_dom"/>
</dbReference>
<dbReference type="CDD" id="cd01941">
    <property type="entry name" value="YeiC_kinase_like"/>
    <property type="match status" value="1"/>
</dbReference>
<evidence type="ECO:0000256" key="1">
    <source>
        <dbReference type="ARBA" id="ARBA00022679"/>
    </source>
</evidence>
<dbReference type="GO" id="GO:0016301">
    <property type="term" value="F:kinase activity"/>
    <property type="evidence" value="ECO:0007669"/>
    <property type="project" value="UniProtKB-KW"/>
</dbReference>
<evidence type="ECO:0000313" key="5">
    <source>
        <dbReference type="Proteomes" id="UP000019426"/>
    </source>
</evidence>
<gene>
    <name evidence="4" type="ORF">CM240_1842</name>
</gene>
<keyword evidence="2 4" id="KW-0418">Kinase</keyword>
<dbReference type="eggNOG" id="COG0524">
    <property type="taxonomic scope" value="Bacteria"/>
</dbReference>
<dbReference type="PANTHER" id="PTHR10584:SF166">
    <property type="entry name" value="RIBOKINASE"/>
    <property type="match status" value="1"/>
</dbReference>
<dbReference type="KEGG" id="clt:CM240_1842"/>
<sequence>MNMYEEKYVVVLGASVVDIFGFCSCEYKEYNSTPGNIKMSFGGVSRNIAENMARMGINTKFISILGDDEMGKSILEHSKKIGYDMSDSLIVENSSTPTYLAILNHEGEMVSAIADMKSIDKLDTDFIDSKDDVIKNAEYVFLDSDNPEILEYILKKYQGNTKFVLDPISASKAEKVKHLIKYFHTIKPNRHEAEVLCGFSINNYEDLKKAGEYFISLGITNVFISLDCDGIYYVNKYESGRIKAENVEVKNVTGAGDAFVAGIGYGYINNLKLKEIVKIAITMSSITISHEDTIHPFMNLEYVHNSIGNYNWIEN</sequence>
<keyword evidence="1" id="KW-0808">Transferase</keyword>
<accession>W6SH49</accession>
<protein>
    <submittedName>
        <fullName evidence="4">PfkB family kinase</fullName>
    </submittedName>
</protein>
<name>W6SH49_9CLOT</name>
<dbReference type="PANTHER" id="PTHR10584">
    <property type="entry name" value="SUGAR KINASE"/>
    <property type="match status" value="1"/>
</dbReference>
<organism evidence="4 5">
    <name type="scientific">Clostridium bornimense</name>
    <dbReference type="NCBI Taxonomy" id="1216932"/>
    <lineage>
        <taxon>Bacteria</taxon>
        <taxon>Bacillati</taxon>
        <taxon>Bacillota</taxon>
        <taxon>Clostridia</taxon>
        <taxon>Eubacteriales</taxon>
        <taxon>Clostridiaceae</taxon>
        <taxon>Clostridium</taxon>
    </lineage>
</organism>
<evidence type="ECO:0000313" key="4">
    <source>
        <dbReference type="EMBL" id="CDM69000.1"/>
    </source>
</evidence>
<reference evidence="4 5" key="1">
    <citation type="submission" date="2013-11" db="EMBL/GenBank/DDBJ databases">
        <title>Complete genome sequence of Clostridum sp. M2/40.</title>
        <authorList>
            <person name="Wibberg D."/>
            <person name="Puehler A."/>
            <person name="Schlueter A."/>
        </authorList>
    </citation>
    <scope>NUCLEOTIDE SEQUENCE [LARGE SCALE GENOMIC DNA]</scope>
    <source>
        <strain evidence="5">M2/40</strain>
    </source>
</reference>
<dbReference type="STRING" id="1216932.CM240_1842"/>
<dbReference type="EMBL" id="HG917868">
    <property type="protein sequence ID" value="CDM69000.1"/>
    <property type="molecule type" value="Genomic_DNA"/>
</dbReference>
<dbReference type="AlphaFoldDB" id="W6SH49"/>
<dbReference type="Pfam" id="PF00294">
    <property type="entry name" value="PfkB"/>
    <property type="match status" value="1"/>
</dbReference>
<evidence type="ECO:0000256" key="2">
    <source>
        <dbReference type="ARBA" id="ARBA00022777"/>
    </source>
</evidence>
<dbReference type="Gene3D" id="3.40.1190.20">
    <property type="match status" value="1"/>
</dbReference>
<dbReference type="SUPFAM" id="SSF53613">
    <property type="entry name" value="Ribokinase-like"/>
    <property type="match status" value="1"/>
</dbReference>
<dbReference type="OrthoDB" id="9806249at2"/>
<keyword evidence="5" id="KW-1185">Reference proteome</keyword>